<dbReference type="Proteomes" id="UP000639403">
    <property type="component" value="Unassembled WGS sequence"/>
</dbReference>
<dbReference type="AlphaFoldDB" id="A0A8H7P5Z0"/>
<name>A0A8H7P5Z0_9APHY</name>
<evidence type="ECO:0000256" key="1">
    <source>
        <dbReference type="SAM" id="MobiDB-lite"/>
    </source>
</evidence>
<dbReference type="EMBL" id="JADOXO010000039">
    <property type="protein sequence ID" value="KAF9817700.1"/>
    <property type="molecule type" value="Genomic_DNA"/>
</dbReference>
<evidence type="ECO:0000313" key="3">
    <source>
        <dbReference type="Proteomes" id="UP000639403"/>
    </source>
</evidence>
<accession>A0A8H7P5Z0</accession>
<reference evidence="2" key="1">
    <citation type="submission" date="2020-11" db="EMBL/GenBank/DDBJ databases">
        <authorList>
            <person name="Koelle M."/>
            <person name="Horta M.A.C."/>
            <person name="Nowrousian M."/>
            <person name="Ohm R.A."/>
            <person name="Benz P."/>
            <person name="Pilgard A."/>
        </authorList>
    </citation>
    <scope>NUCLEOTIDE SEQUENCE</scope>
    <source>
        <strain evidence="2">FPRL280</strain>
    </source>
</reference>
<sequence>MKTLGQNMRVHSRVYFRLRPQGATPHYQSSPIGSPHGTELPCYPPTRNQQS</sequence>
<proteinExistence type="predicted"/>
<comment type="caution">
    <text evidence="2">The sequence shown here is derived from an EMBL/GenBank/DDBJ whole genome shotgun (WGS) entry which is preliminary data.</text>
</comment>
<feature type="region of interest" description="Disordered" evidence="1">
    <location>
        <begin position="18"/>
        <end position="51"/>
    </location>
</feature>
<gene>
    <name evidence="2" type="ORF">IEO21_03249</name>
</gene>
<organism evidence="2 3">
    <name type="scientific">Rhodonia placenta</name>
    <dbReference type="NCBI Taxonomy" id="104341"/>
    <lineage>
        <taxon>Eukaryota</taxon>
        <taxon>Fungi</taxon>
        <taxon>Dikarya</taxon>
        <taxon>Basidiomycota</taxon>
        <taxon>Agaricomycotina</taxon>
        <taxon>Agaricomycetes</taxon>
        <taxon>Polyporales</taxon>
        <taxon>Adustoporiaceae</taxon>
        <taxon>Rhodonia</taxon>
    </lineage>
</organism>
<protein>
    <submittedName>
        <fullName evidence="2">Uncharacterized protein</fullName>
    </submittedName>
</protein>
<reference evidence="2" key="2">
    <citation type="journal article" name="Front. Microbiol.">
        <title>Degradative Capacity of Two Strains of Rhodonia placenta: From Phenotype to Genotype.</title>
        <authorList>
            <person name="Kolle M."/>
            <person name="Horta M.A.C."/>
            <person name="Nowrousian M."/>
            <person name="Ohm R.A."/>
            <person name="Benz J.P."/>
            <person name="Pilgard A."/>
        </authorList>
    </citation>
    <scope>NUCLEOTIDE SEQUENCE</scope>
    <source>
        <strain evidence="2">FPRL280</strain>
    </source>
</reference>
<evidence type="ECO:0000313" key="2">
    <source>
        <dbReference type="EMBL" id="KAF9817700.1"/>
    </source>
</evidence>